<evidence type="ECO:0000313" key="3">
    <source>
        <dbReference type="Proteomes" id="UP000008063"/>
    </source>
</evidence>
<feature type="signal peptide" evidence="1">
    <location>
        <begin position="1"/>
        <end position="17"/>
    </location>
</feature>
<evidence type="ECO:0000313" key="2">
    <source>
        <dbReference type="EMBL" id="EGO05105.1"/>
    </source>
</evidence>
<sequence length="327" mass="37041">MVHIKVQLIVIAAVVICKECYMRFKKAYPDTWQEILKAFEEAAACSEIPQTIAQHLQDFNKFKSKLVQLVEALANTHDFEVVMMMAGSVVNQDASLTFVHTTPDAENFFQDQCQANNNQIMGNFKAHQLYFAEHNRRCISRPYKENVAPKHDIMLEGSEEGNKEAITEEKSNLVDAHTFNICRGSWSQIWMFLLGEEQSSTAKPKGISDLALSEHCKLAAILRDQGPQQLLFKPVPKLWPVQPINSSEPVIVGVATPHDFSNARVPPYQDHLVPSRPLQEPHHRDMGSLHKIKCLRPLVLIPPEVYYGGQREGPVYTTNPPEHHFPS</sequence>
<feature type="chain" id="PRO_5003382041" evidence="1">
    <location>
        <begin position="18"/>
        <end position="327"/>
    </location>
</feature>
<name>F8PI09_SERL3</name>
<accession>F8PI09</accession>
<dbReference type="OrthoDB" id="2633939at2759"/>
<reference evidence="3" key="1">
    <citation type="journal article" date="2011" name="Science">
        <title>The plant cell wall-decomposing machinery underlies the functional diversity of forest fungi.</title>
        <authorList>
            <person name="Eastwood D.C."/>
            <person name="Floudas D."/>
            <person name="Binder M."/>
            <person name="Majcherczyk A."/>
            <person name="Schneider P."/>
            <person name="Aerts A."/>
            <person name="Asiegbu F.O."/>
            <person name="Baker S.E."/>
            <person name="Barry K."/>
            <person name="Bendiksby M."/>
            <person name="Blumentritt M."/>
            <person name="Coutinho P.M."/>
            <person name="Cullen D."/>
            <person name="de Vries R.P."/>
            <person name="Gathman A."/>
            <person name="Goodell B."/>
            <person name="Henrissat B."/>
            <person name="Ihrmark K."/>
            <person name="Kauserud H."/>
            <person name="Kohler A."/>
            <person name="LaButti K."/>
            <person name="Lapidus A."/>
            <person name="Lavin J.L."/>
            <person name="Lee Y.-H."/>
            <person name="Lindquist E."/>
            <person name="Lilly W."/>
            <person name="Lucas S."/>
            <person name="Morin E."/>
            <person name="Murat C."/>
            <person name="Oguiza J.A."/>
            <person name="Park J."/>
            <person name="Pisabarro A.G."/>
            <person name="Riley R."/>
            <person name="Rosling A."/>
            <person name="Salamov A."/>
            <person name="Schmidt O."/>
            <person name="Schmutz J."/>
            <person name="Skrede I."/>
            <person name="Stenlid J."/>
            <person name="Wiebenga A."/>
            <person name="Xie X."/>
            <person name="Kuees U."/>
            <person name="Hibbett D.S."/>
            <person name="Hoffmeister D."/>
            <person name="Hoegberg N."/>
            <person name="Martin F."/>
            <person name="Grigoriev I.V."/>
            <person name="Watkinson S.C."/>
        </authorList>
    </citation>
    <scope>NUCLEOTIDE SEQUENCE [LARGE SCALE GENOMIC DNA]</scope>
    <source>
        <strain evidence="3">strain S7.3</strain>
    </source>
</reference>
<dbReference type="InParanoid" id="F8PI09"/>
<organism evidence="3">
    <name type="scientific">Serpula lacrymans var. lacrymans (strain S7.3)</name>
    <name type="common">Dry rot fungus</name>
    <dbReference type="NCBI Taxonomy" id="936435"/>
    <lineage>
        <taxon>Eukaryota</taxon>
        <taxon>Fungi</taxon>
        <taxon>Dikarya</taxon>
        <taxon>Basidiomycota</taxon>
        <taxon>Agaricomycotina</taxon>
        <taxon>Agaricomycetes</taxon>
        <taxon>Agaricomycetidae</taxon>
        <taxon>Boletales</taxon>
        <taxon>Coniophorineae</taxon>
        <taxon>Serpulaceae</taxon>
        <taxon>Serpula</taxon>
    </lineage>
</organism>
<dbReference type="Proteomes" id="UP000008063">
    <property type="component" value="Unassembled WGS sequence"/>
</dbReference>
<protein>
    <submittedName>
        <fullName evidence="2">Uncharacterized protein</fullName>
    </submittedName>
</protein>
<keyword evidence="3" id="KW-1185">Reference proteome</keyword>
<dbReference type="HOGENOM" id="CLU_850365_0_0_1"/>
<evidence type="ECO:0000256" key="1">
    <source>
        <dbReference type="SAM" id="SignalP"/>
    </source>
</evidence>
<dbReference type="AlphaFoldDB" id="F8PI09"/>
<dbReference type="EMBL" id="GL945474">
    <property type="protein sequence ID" value="EGO05105.1"/>
    <property type="molecule type" value="Genomic_DNA"/>
</dbReference>
<proteinExistence type="predicted"/>
<keyword evidence="1" id="KW-0732">Signal</keyword>
<gene>
    <name evidence="2" type="ORF">SERLA73DRAFT_68744</name>
</gene>